<evidence type="ECO:0000259" key="3">
    <source>
        <dbReference type="PROSITE" id="PS50158"/>
    </source>
</evidence>
<feature type="compositionally biased region" description="Low complexity" evidence="2">
    <location>
        <begin position="2212"/>
        <end position="2233"/>
    </location>
</feature>
<feature type="region of interest" description="Disordered" evidence="2">
    <location>
        <begin position="2198"/>
        <end position="2254"/>
    </location>
</feature>
<reference evidence="5 6" key="1">
    <citation type="submission" date="2008-07" db="EMBL/GenBank/DDBJ databases">
        <authorList>
            <person name="El-Sayed N."/>
            <person name="Caler E."/>
            <person name="Inman J."/>
            <person name="Amedeo P."/>
            <person name="Hass B."/>
            <person name="Wortman J."/>
        </authorList>
    </citation>
    <scope>NUCLEOTIDE SEQUENCE [LARGE SCALE GENOMIC DNA]</scope>
    <source>
        <strain evidence="6">ATCC 50983 / TXsc</strain>
    </source>
</reference>
<dbReference type="InterPro" id="IPR012337">
    <property type="entry name" value="RNaseH-like_sf"/>
</dbReference>
<dbReference type="Gene3D" id="1.10.340.70">
    <property type="match status" value="1"/>
</dbReference>
<dbReference type="GeneID" id="9065682"/>
<evidence type="ECO:0000313" key="6">
    <source>
        <dbReference type="Proteomes" id="UP000007800"/>
    </source>
</evidence>
<dbReference type="InterPro" id="IPR001584">
    <property type="entry name" value="Integrase_cat-core"/>
</dbReference>
<dbReference type="GO" id="GO:0003676">
    <property type="term" value="F:nucleic acid binding"/>
    <property type="evidence" value="ECO:0007669"/>
    <property type="project" value="InterPro"/>
</dbReference>
<sequence>MASGSLPYRRYIKIPGRLNYVPVNVVDRDEYHHGLFILVEATLGPAAGPLLGDKVMFYVIGHGHYVGAWIPDGYKSTWKLTAETVPGGVGRILEASRPPLTADDLLSDLVIPPLEGVLEMPASTVLMNTRDSSIQATDNESEEGTNTRGLNAQVMDDEGNKAIGPTGGVQPQLLTPSFGGLASFSGAATPQGDARSSSTAVEAETLTRMDTHGQQAALRDPTGLSLVRNDGLQSLNHQLQGGTSPSAPTIWFPHGTSHINTYPPVYPVDSSPSTRELPLSNGSVYGVSGQGGISYVPQNMGYPTAAYPTSAYPTAAYPIMAYNSAGTPSTNVADMFPNVPTSTYADPSQSNVPSATFHPNPSLALSSATQRPPHIDVPVSPMDLRHIQRQVNGTPIIAGGIFKGNRDVRPVNLVKRRIEEAVSSYAGDAVFYYYYLRRTVEADVIENLLLPVPSGTRSSYAMIVNLFWARLTVAIDPDGETSKILAAWNALTMQGEESFVDFLAKFESAQRALAAVGNPMTPELAKQALLSKITPTLQQFAKTHQLDNYSRLICRITLEDRERRQQQPHRSRLAGRSTASEVSGIEETTEVAANSIAVNQPTCRRCGKANHLAKDCHQREPEFMSKRCKRCGRRHLVSACSLPSDVLCTRCHGIGHTCVICPYPWKSDFNQSNGNNTKGASRDGTVEHVKPTPSTSAASTPSGLQQLAYNFEVDGSESSKIGDVHHDCQEIGNYLSTTSPHQVSFLLFDKNASQTKVVSGLLDTGAAKSCLSRAYFEQLKAEGYVHQEVPVTNTYIRAANSTRTPITTSVVLKLRFVTPICDGARSQPQPLPYVFYVCDALSRPVIFSTDVCGQSVTGEATLWRLEGGSSSQIAGGLRISAETFRQLVKVCRLDGEADLYKFLNEYSSSRADNQQIDSFTPFATCITSEDHDSSKPSTYAEADLNGKVSSPQSVLQAQMGTGATVDDSCLEVQWHDLCSEDILDFNLCWPSLDPVTNETNSGDATWPPIDYDLCTEDDITYATTKADGQKRGFYTLPWKSEARPQPNVITELHKNRSLCVRLAKRGVLAAYSGVIDDMLAKGYIFEVPISTLVRHRCHCIYHFPILNASSTSPIRPVWDCRNINRYLNASPTSPSHCSTLSHLLRFRRYRWVFVTDQTQAFLQLVLHYDVRRFVCFIHNDRAFVVARVFFGLSCAPFCLQDTVERQLRPVVESLDGQEAISDNHQKDLPLRSTPLIEDCDSKKEGEFGDVGAYMDDVVGGSDDRDTRDRLLHDTASALRAKGLQDNVAKRIINFLVGDDSTRITPISTSTKKVLGYLYDVGADCIMAASLTKLVTAYQNGVPNNRKQLRSTVAKFYDPLGLLLELSMGIKLILNTIDDIPDIPDSLPFDDYPRDCSSPKDIHQWFTTVSSQVPVPRHICSLNGEGTLCVYTDATLRAWACVCEVGENGERIYARGGIFGKAVSPTTFKAPRAELCAVLQGLQTVQLLHSQFRPFANVVILTDSRLNYHRLTRKTPKKEWTPWEVARLRKVLVFYNLLTKAGSHVWMAHCPGAINPADHPSRGRLPPPRQDHSYYVRQHLFRGAVLRAVHTDGVSDHPDVHLKSISLQIPDDFSSSTRPKAVPTNRAYNQRAQDDDDDDYFSYDIDDVIAGVQQFALFVVDAQGSSVEEVLRGDHLRAHQLYQYSLLSKVFSGWQLNSLDAITLRTPARDVLEILTKKAQATDPETIELVRKLRRPTDYNAPLPRHYHQYLGLEDWSDENGDSQILVRRSRYDGDQLLQQCIVPASEHLLQRLITIRYHCKYGHVGRVRTRNNISRRFFWRKLGATVSRTLRTCTTCVTLRDQRRFQPTGGSKKVSELDIWQYCAVDGLGPLRVNEDLIENDDSDPRKRLATIRLIVISDLVSGFCDAEYTCSFDKEDTLYSVSTILWRRGWRTYLLADNHKSFTNKDFRKAILQHGSRLLFSGMNNPAMNGATERSHSILLYTLKCLLRGRKPDLMTFKLILQKALFLVNVRRRLDACCSPFYLLHSREPRIPGLPQPTEDDDEQNMSGVSCTNADALDGQPVEVTKAARRQQLRLTKLRDVIQAYEKNREAKRLSGRGSPHASRSPFRPGDQVFVFTRKSSKMANSYRGPYQVQAATTHTLVVKTSRGYEVHSVNNCKLCSTVDEQNRPFVRLFDDVDDDDVEGFMKKTILLKRQEAARCPATTSPIAQDGPSSHSLPPPKSSSGPSSGSGPVTRSQTGTVPKKILMRNVYAS</sequence>
<accession>C5L9X4</accession>
<dbReference type="SUPFAM" id="SSF56672">
    <property type="entry name" value="DNA/RNA polymerases"/>
    <property type="match status" value="1"/>
</dbReference>
<evidence type="ECO:0000313" key="5">
    <source>
        <dbReference type="EMBL" id="EER06230.1"/>
    </source>
</evidence>
<feature type="domain" description="CCHC-type" evidence="3">
    <location>
        <begin position="603"/>
        <end position="616"/>
    </location>
</feature>
<dbReference type="InterPro" id="IPR043128">
    <property type="entry name" value="Rev_trsase/Diguanyl_cyclase"/>
</dbReference>
<dbReference type="PANTHER" id="PTHR37984:SF5">
    <property type="entry name" value="PROTEIN NYNRIN-LIKE"/>
    <property type="match status" value="1"/>
</dbReference>
<dbReference type="Proteomes" id="UP000007800">
    <property type="component" value="Unassembled WGS sequence"/>
</dbReference>
<feature type="compositionally biased region" description="Basic and acidic residues" evidence="2">
    <location>
        <begin position="680"/>
        <end position="690"/>
    </location>
</feature>
<dbReference type="Gene3D" id="3.30.420.10">
    <property type="entry name" value="Ribonuclease H-like superfamily/Ribonuclease H"/>
    <property type="match status" value="1"/>
</dbReference>
<dbReference type="OrthoDB" id="416987at2759"/>
<name>C5L9X4_PERM5</name>
<keyword evidence="6" id="KW-1185">Reference proteome</keyword>
<proteinExistence type="predicted"/>
<dbReference type="Pfam" id="PF05380">
    <property type="entry name" value="Peptidase_A17"/>
    <property type="match status" value="1"/>
</dbReference>
<gene>
    <name evidence="5" type="ORF">Pmar_PMAR005994</name>
</gene>
<dbReference type="PANTHER" id="PTHR37984">
    <property type="entry name" value="PROTEIN CBG26694"/>
    <property type="match status" value="1"/>
</dbReference>
<feature type="domain" description="Integrase catalytic" evidence="4">
    <location>
        <begin position="1866"/>
        <end position="2029"/>
    </location>
</feature>
<dbReference type="PROSITE" id="PS50994">
    <property type="entry name" value="INTEGRASE"/>
    <property type="match status" value="1"/>
</dbReference>
<dbReference type="SMART" id="SM00343">
    <property type="entry name" value="ZnF_C2HC"/>
    <property type="match status" value="2"/>
</dbReference>
<dbReference type="PROSITE" id="PS50158">
    <property type="entry name" value="ZF_CCHC"/>
    <property type="match status" value="1"/>
</dbReference>
<keyword evidence="1" id="KW-0479">Metal-binding</keyword>
<dbReference type="GO" id="GO:0008270">
    <property type="term" value="F:zinc ion binding"/>
    <property type="evidence" value="ECO:0007669"/>
    <property type="project" value="UniProtKB-KW"/>
</dbReference>
<dbReference type="InterPro" id="IPR041588">
    <property type="entry name" value="Integrase_H2C2"/>
</dbReference>
<dbReference type="Gene3D" id="3.10.10.10">
    <property type="entry name" value="HIV Type 1 Reverse Transcriptase, subunit A, domain 1"/>
    <property type="match status" value="1"/>
</dbReference>
<feature type="compositionally biased region" description="Low complexity" evidence="2">
    <location>
        <begin position="691"/>
        <end position="701"/>
    </location>
</feature>
<dbReference type="InParanoid" id="C5L9X4"/>
<dbReference type="InterPro" id="IPR036397">
    <property type="entry name" value="RNaseH_sf"/>
</dbReference>
<keyword evidence="1" id="KW-0863">Zinc-finger</keyword>
<dbReference type="SUPFAM" id="SSF53098">
    <property type="entry name" value="Ribonuclease H-like"/>
    <property type="match status" value="1"/>
</dbReference>
<evidence type="ECO:0000256" key="2">
    <source>
        <dbReference type="SAM" id="MobiDB-lite"/>
    </source>
</evidence>
<dbReference type="Gene3D" id="3.30.70.270">
    <property type="match status" value="1"/>
</dbReference>
<dbReference type="InterPro" id="IPR050951">
    <property type="entry name" value="Retrovirus_Pol_polyprotein"/>
</dbReference>
<dbReference type="EMBL" id="GG680729">
    <property type="protein sequence ID" value="EER06230.1"/>
    <property type="molecule type" value="Genomic_DNA"/>
</dbReference>
<dbReference type="Pfam" id="PF17921">
    <property type="entry name" value="Integrase_H2C2"/>
    <property type="match status" value="1"/>
</dbReference>
<feature type="region of interest" description="Disordered" evidence="2">
    <location>
        <begin position="563"/>
        <end position="585"/>
    </location>
</feature>
<protein>
    <submittedName>
        <fullName evidence="5">Gag/pol/env polyprotein, putative</fullName>
    </submittedName>
</protein>
<dbReference type="InterPro" id="IPR001878">
    <property type="entry name" value="Znf_CCHC"/>
</dbReference>
<evidence type="ECO:0000259" key="4">
    <source>
        <dbReference type="PROSITE" id="PS50994"/>
    </source>
</evidence>
<organism evidence="6">
    <name type="scientific">Perkinsus marinus (strain ATCC 50983 / TXsc)</name>
    <dbReference type="NCBI Taxonomy" id="423536"/>
    <lineage>
        <taxon>Eukaryota</taxon>
        <taxon>Sar</taxon>
        <taxon>Alveolata</taxon>
        <taxon>Perkinsozoa</taxon>
        <taxon>Perkinsea</taxon>
        <taxon>Perkinsida</taxon>
        <taxon>Perkinsidae</taxon>
        <taxon>Perkinsus</taxon>
    </lineage>
</organism>
<dbReference type="GO" id="GO:0015074">
    <property type="term" value="P:DNA integration"/>
    <property type="evidence" value="ECO:0007669"/>
    <property type="project" value="InterPro"/>
</dbReference>
<dbReference type="RefSeq" id="XP_002774414.1">
    <property type="nucleotide sequence ID" value="XM_002774368.1"/>
</dbReference>
<feature type="region of interest" description="Disordered" evidence="2">
    <location>
        <begin position="2090"/>
        <end position="2111"/>
    </location>
</feature>
<dbReference type="InterPro" id="IPR008042">
    <property type="entry name" value="Retrotrans_Pao"/>
</dbReference>
<dbReference type="InterPro" id="IPR043502">
    <property type="entry name" value="DNA/RNA_pol_sf"/>
</dbReference>
<evidence type="ECO:0000256" key="1">
    <source>
        <dbReference type="PROSITE-ProRule" id="PRU00047"/>
    </source>
</evidence>
<keyword evidence="1" id="KW-0862">Zinc</keyword>
<feature type="region of interest" description="Disordered" evidence="2">
    <location>
        <begin position="674"/>
        <end position="701"/>
    </location>
</feature>